<feature type="domain" description="ABC transmembrane type-1" evidence="12">
    <location>
        <begin position="34"/>
        <end position="298"/>
    </location>
</feature>
<keyword evidence="4 10" id="KW-0812">Transmembrane</keyword>
<evidence type="ECO:0000256" key="1">
    <source>
        <dbReference type="ARBA" id="ARBA00004651"/>
    </source>
</evidence>
<feature type="transmembrane region" description="Helical" evidence="10">
    <location>
        <begin position="253"/>
        <end position="276"/>
    </location>
</feature>
<dbReference type="GO" id="GO:0034040">
    <property type="term" value="F:ATPase-coupled lipid transmembrane transporter activity"/>
    <property type="evidence" value="ECO:0007669"/>
    <property type="project" value="TreeGrafter"/>
</dbReference>
<keyword evidence="2" id="KW-0813">Transport</keyword>
<evidence type="ECO:0000256" key="3">
    <source>
        <dbReference type="ARBA" id="ARBA00022475"/>
    </source>
</evidence>
<dbReference type="PROSITE" id="PS50929">
    <property type="entry name" value="ABC_TM1F"/>
    <property type="match status" value="1"/>
</dbReference>
<dbReference type="EMBL" id="CP049934">
    <property type="protein sequence ID" value="QIM15881.1"/>
    <property type="molecule type" value="Genomic_DNA"/>
</dbReference>
<dbReference type="InterPro" id="IPR027417">
    <property type="entry name" value="P-loop_NTPase"/>
</dbReference>
<dbReference type="PANTHER" id="PTHR24221">
    <property type="entry name" value="ATP-BINDING CASSETTE SUB-FAMILY B"/>
    <property type="match status" value="1"/>
</dbReference>
<evidence type="ECO:0000313" key="13">
    <source>
        <dbReference type="EMBL" id="QIM15881.1"/>
    </source>
</evidence>
<evidence type="ECO:0000256" key="4">
    <source>
        <dbReference type="ARBA" id="ARBA00022692"/>
    </source>
</evidence>
<evidence type="ECO:0000256" key="10">
    <source>
        <dbReference type="SAM" id="Phobius"/>
    </source>
</evidence>
<feature type="domain" description="ABC transporter" evidence="11">
    <location>
        <begin position="354"/>
        <end position="589"/>
    </location>
</feature>
<proteinExistence type="inferred from homology"/>
<name>A0A6G8FHQ2_9MICO</name>
<evidence type="ECO:0000256" key="6">
    <source>
        <dbReference type="ARBA" id="ARBA00022840"/>
    </source>
</evidence>
<dbReference type="InterPro" id="IPR003439">
    <property type="entry name" value="ABC_transporter-like_ATP-bd"/>
</dbReference>
<dbReference type="GO" id="GO:0005524">
    <property type="term" value="F:ATP binding"/>
    <property type="evidence" value="ECO:0007669"/>
    <property type="project" value="UniProtKB-KW"/>
</dbReference>
<keyword evidence="3" id="KW-1003">Cell membrane</keyword>
<evidence type="ECO:0000256" key="7">
    <source>
        <dbReference type="ARBA" id="ARBA00022989"/>
    </source>
</evidence>
<evidence type="ECO:0000256" key="8">
    <source>
        <dbReference type="ARBA" id="ARBA00023136"/>
    </source>
</evidence>
<protein>
    <submittedName>
        <fullName evidence="13">ABC transporter ATP-binding protein</fullName>
    </submittedName>
</protein>
<evidence type="ECO:0000259" key="11">
    <source>
        <dbReference type="PROSITE" id="PS50893"/>
    </source>
</evidence>
<feature type="transmembrane region" description="Helical" evidence="10">
    <location>
        <begin position="68"/>
        <end position="94"/>
    </location>
</feature>
<keyword evidence="5" id="KW-0547">Nucleotide-binding</keyword>
<keyword evidence="14" id="KW-1185">Reference proteome</keyword>
<evidence type="ECO:0000256" key="5">
    <source>
        <dbReference type="ARBA" id="ARBA00022741"/>
    </source>
</evidence>
<dbReference type="InterPro" id="IPR036640">
    <property type="entry name" value="ABC1_TM_sf"/>
</dbReference>
<comment type="similarity">
    <text evidence="9">Belongs to the ABC transporter superfamily. Lipid exporter (TC 3.A.1.106) family.</text>
</comment>
<keyword evidence="6 13" id="KW-0067">ATP-binding</keyword>
<dbReference type="Gene3D" id="1.20.1560.10">
    <property type="entry name" value="ABC transporter type 1, transmembrane domain"/>
    <property type="match status" value="1"/>
</dbReference>
<feature type="transmembrane region" description="Helical" evidence="10">
    <location>
        <begin position="156"/>
        <end position="188"/>
    </location>
</feature>
<dbReference type="PROSITE" id="PS50893">
    <property type="entry name" value="ABC_TRANSPORTER_2"/>
    <property type="match status" value="1"/>
</dbReference>
<feature type="transmembrane region" description="Helical" evidence="10">
    <location>
        <begin position="21"/>
        <end position="48"/>
    </location>
</feature>
<dbReference type="SMART" id="SM00382">
    <property type="entry name" value="AAA"/>
    <property type="match status" value="1"/>
</dbReference>
<evidence type="ECO:0000256" key="9">
    <source>
        <dbReference type="ARBA" id="ARBA00061644"/>
    </source>
</evidence>
<dbReference type="PANTHER" id="PTHR24221:SF654">
    <property type="entry name" value="ATP-BINDING CASSETTE SUB-FAMILY B MEMBER 6"/>
    <property type="match status" value="1"/>
</dbReference>
<dbReference type="InterPro" id="IPR017871">
    <property type="entry name" value="ABC_transporter-like_CS"/>
</dbReference>
<dbReference type="SUPFAM" id="SSF52540">
    <property type="entry name" value="P-loop containing nucleoside triphosphate hydrolases"/>
    <property type="match status" value="1"/>
</dbReference>
<dbReference type="InterPro" id="IPR011527">
    <property type="entry name" value="ABC1_TM_dom"/>
</dbReference>
<reference evidence="13 14" key="1">
    <citation type="submission" date="2020-03" db="EMBL/GenBank/DDBJ databases">
        <title>Leucobacter sp. nov., isolated from beetles.</title>
        <authorList>
            <person name="Hyun D.-W."/>
            <person name="Bae J.-W."/>
        </authorList>
    </citation>
    <scope>NUCLEOTIDE SEQUENCE [LARGE SCALE GENOMIC DNA]</scope>
    <source>
        <strain evidence="13 14">HDW9B</strain>
    </source>
</reference>
<evidence type="ECO:0000313" key="14">
    <source>
        <dbReference type="Proteomes" id="UP000501387"/>
    </source>
</evidence>
<keyword evidence="8 10" id="KW-0472">Membrane</keyword>
<accession>A0A6G8FHQ2</accession>
<dbReference type="Gene3D" id="3.40.50.300">
    <property type="entry name" value="P-loop containing nucleotide triphosphate hydrolases"/>
    <property type="match status" value="1"/>
</dbReference>
<gene>
    <name evidence="13" type="ORF">G7067_04735</name>
</gene>
<dbReference type="AlphaFoldDB" id="A0A6G8FHQ2"/>
<evidence type="ECO:0000256" key="2">
    <source>
        <dbReference type="ARBA" id="ARBA00022448"/>
    </source>
</evidence>
<dbReference type="PROSITE" id="PS00211">
    <property type="entry name" value="ABC_TRANSPORTER_1"/>
    <property type="match status" value="1"/>
</dbReference>
<sequence length="597" mass="63563">MKAIWETLRALLPLLPAGARRYFFGYIIATSSITALDAIAMALLAVIIGPAMTGGTLRVPIIGEIDMAFAPLMALVALLSIILKSLLSVVLHWFATRRFAKFEQEIGDRLFAAYINSSWEERSKRTVAEITRIADAGIANTMAGFILPIARVPSAFFTFVLVLAVLVLSNPLVSLIALVYLSLVALLVHRVVTRRALEAGEVNLMFSYRVANLMTEMLDALKELSLRNRLGEVANLVSTNRARAVRARANGSFLGILPGFAYETALIGGVILIGVASFAQGGMQAALASIALFTATGFRLIPALTGMQGGLVQGSASIPAARDVIGDLTATESAMKSSAPPMDTAVLAESPRRLSLDQVKFRYPNATADVIRGMSLDIPLGSSVGIVGPSGAGKSTLIDIILGLSQPSNGTITLDGEPLSSVLQQWRGRVGYVPQRVALFDGTIAQNVALTWGDDIDRDRVMNALERAQLGALVAERAGGIDERIGERGVSLSGGQQQRLGIARALYTDPLVLVLDEATSSLDTKTEDEVTKSIRSLQGEVTLISVAHRLSTIKDYDQVCYLDDGVIAAHGTFAQLARQHPAFAEQVALAGLAGELE</sequence>
<keyword evidence="7 10" id="KW-1133">Transmembrane helix</keyword>
<dbReference type="FunFam" id="3.40.50.300:FF:000299">
    <property type="entry name" value="ABC transporter ATP-binding protein/permease"/>
    <property type="match status" value="1"/>
</dbReference>
<dbReference type="Proteomes" id="UP000501387">
    <property type="component" value="Chromosome"/>
</dbReference>
<dbReference type="GO" id="GO:0016887">
    <property type="term" value="F:ATP hydrolysis activity"/>
    <property type="evidence" value="ECO:0007669"/>
    <property type="project" value="InterPro"/>
</dbReference>
<organism evidence="13 14">
    <name type="scientific">Leucobacter insecticola</name>
    <dbReference type="NCBI Taxonomy" id="2714934"/>
    <lineage>
        <taxon>Bacteria</taxon>
        <taxon>Bacillati</taxon>
        <taxon>Actinomycetota</taxon>
        <taxon>Actinomycetes</taxon>
        <taxon>Micrococcales</taxon>
        <taxon>Microbacteriaceae</taxon>
        <taxon>Leucobacter</taxon>
    </lineage>
</organism>
<dbReference type="SUPFAM" id="SSF90123">
    <property type="entry name" value="ABC transporter transmembrane region"/>
    <property type="match status" value="1"/>
</dbReference>
<evidence type="ECO:0000259" key="12">
    <source>
        <dbReference type="PROSITE" id="PS50929"/>
    </source>
</evidence>
<dbReference type="GO" id="GO:0140359">
    <property type="term" value="F:ABC-type transporter activity"/>
    <property type="evidence" value="ECO:0007669"/>
    <property type="project" value="InterPro"/>
</dbReference>
<dbReference type="RefSeq" id="WP_166322358.1">
    <property type="nucleotide sequence ID" value="NZ_CP049934.1"/>
</dbReference>
<dbReference type="GO" id="GO:0005886">
    <property type="term" value="C:plasma membrane"/>
    <property type="evidence" value="ECO:0007669"/>
    <property type="project" value="UniProtKB-SubCell"/>
</dbReference>
<dbReference type="Pfam" id="PF00005">
    <property type="entry name" value="ABC_tran"/>
    <property type="match status" value="1"/>
</dbReference>
<dbReference type="InterPro" id="IPR039421">
    <property type="entry name" value="Type_1_exporter"/>
</dbReference>
<dbReference type="KEGG" id="lins:G7067_04735"/>
<dbReference type="InterPro" id="IPR003593">
    <property type="entry name" value="AAA+_ATPase"/>
</dbReference>
<comment type="subcellular location">
    <subcellularLocation>
        <location evidence="1">Cell membrane</location>
        <topology evidence="1">Multi-pass membrane protein</topology>
    </subcellularLocation>
</comment>